<feature type="domain" description="Kinesin motor" evidence="10">
    <location>
        <begin position="343"/>
        <end position="697"/>
    </location>
</feature>
<dbReference type="InterPro" id="IPR019821">
    <property type="entry name" value="Kinesin_motor_CS"/>
</dbReference>
<proteinExistence type="inferred from homology"/>
<evidence type="ECO:0000256" key="5">
    <source>
        <dbReference type="ARBA" id="ARBA00023175"/>
    </source>
</evidence>
<dbReference type="EMBL" id="JARBJD010000012">
    <property type="protein sequence ID" value="KAK2962127.1"/>
    <property type="molecule type" value="Genomic_DNA"/>
</dbReference>
<dbReference type="InterPro" id="IPR027640">
    <property type="entry name" value="Kinesin-like_fam"/>
</dbReference>
<dbReference type="SUPFAM" id="SSF57997">
    <property type="entry name" value="Tropomyosin"/>
    <property type="match status" value="1"/>
</dbReference>
<dbReference type="InterPro" id="IPR001752">
    <property type="entry name" value="Kinesin_motor_dom"/>
</dbReference>
<evidence type="ECO:0000256" key="6">
    <source>
        <dbReference type="PROSITE-ProRule" id="PRU00283"/>
    </source>
</evidence>
<reference evidence="11 12" key="1">
    <citation type="journal article" date="2022" name="bioRxiv">
        <title>Genomics of Preaxostyla Flagellates Illuminates Evolutionary Transitions and the Path Towards Mitochondrial Loss.</title>
        <authorList>
            <person name="Novak L.V.F."/>
            <person name="Treitli S.C."/>
            <person name="Pyrih J."/>
            <person name="Halakuc P."/>
            <person name="Pipaliya S.V."/>
            <person name="Vacek V."/>
            <person name="Brzon O."/>
            <person name="Soukal P."/>
            <person name="Eme L."/>
            <person name="Dacks J.B."/>
            <person name="Karnkowska A."/>
            <person name="Elias M."/>
            <person name="Hampl V."/>
        </authorList>
    </citation>
    <scope>NUCLEOTIDE SEQUENCE [LARGE SCALE GENOMIC DNA]</scope>
    <source>
        <strain evidence="11">NAU3</strain>
        <tissue evidence="11">Gut</tissue>
    </source>
</reference>
<evidence type="ECO:0000256" key="9">
    <source>
        <dbReference type="SAM" id="MobiDB-lite"/>
    </source>
</evidence>
<keyword evidence="12" id="KW-1185">Reference proteome</keyword>
<organism evidence="11 12">
    <name type="scientific">Blattamonas nauphoetae</name>
    <dbReference type="NCBI Taxonomy" id="2049346"/>
    <lineage>
        <taxon>Eukaryota</taxon>
        <taxon>Metamonada</taxon>
        <taxon>Preaxostyla</taxon>
        <taxon>Oxymonadida</taxon>
        <taxon>Blattamonas</taxon>
    </lineage>
</organism>
<dbReference type="PROSITE" id="PS50067">
    <property type="entry name" value="KINESIN_MOTOR_2"/>
    <property type="match status" value="1"/>
</dbReference>
<feature type="compositionally biased region" description="Polar residues" evidence="9">
    <location>
        <begin position="48"/>
        <end position="70"/>
    </location>
</feature>
<dbReference type="Proteomes" id="UP001281761">
    <property type="component" value="Unassembled WGS sequence"/>
</dbReference>
<dbReference type="InterPro" id="IPR036961">
    <property type="entry name" value="Kinesin_motor_dom_sf"/>
</dbReference>
<dbReference type="CDD" id="cd01366">
    <property type="entry name" value="KISc_C_terminal"/>
    <property type="match status" value="1"/>
</dbReference>
<evidence type="ECO:0000256" key="4">
    <source>
        <dbReference type="ARBA" id="ARBA00022840"/>
    </source>
</evidence>
<keyword evidence="4 6" id="KW-0067">ATP-binding</keyword>
<evidence type="ECO:0000256" key="2">
    <source>
        <dbReference type="ARBA" id="ARBA00022701"/>
    </source>
</evidence>
<dbReference type="Pfam" id="PF00225">
    <property type="entry name" value="Kinesin"/>
    <property type="match status" value="1"/>
</dbReference>
<comment type="caution">
    <text evidence="11">The sequence shown here is derived from an EMBL/GenBank/DDBJ whole genome shotgun (WGS) entry which is preliminary data.</text>
</comment>
<dbReference type="PRINTS" id="PR00380">
    <property type="entry name" value="KINESINHEAVY"/>
</dbReference>
<evidence type="ECO:0000259" key="10">
    <source>
        <dbReference type="PROSITE" id="PS50067"/>
    </source>
</evidence>
<evidence type="ECO:0000313" key="12">
    <source>
        <dbReference type="Proteomes" id="UP001281761"/>
    </source>
</evidence>
<dbReference type="SMART" id="SM00129">
    <property type="entry name" value="KISc"/>
    <property type="match status" value="1"/>
</dbReference>
<accession>A0ABQ9YED8</accession>
<feature type="region of interest" description="Disordered" evidence="9">
    <location>
        <begin position="43"/>
        <end position="159"/>
    </location>
</feature>
<dbReference type="SUPFAM" id="SSF52540">
    <property type="entry name" value="P-loop containing nucleoside triphosphate hydrolases"/>
    <property type="match status" value="1"/>
</dbReference>
<dbReference type="InterPro" id="IPR027417">
    <property type="entry name" value="P-loop_NTPase"/>
</dbReference>
<evidence type="ECO:0000256" key="8">
    <source>
        <dbReference type="SAM" id="Coils"/>
    </source>
</evidence>
<gene>
    <name evidence="11" type="ORF">BLNAU_2787</name>
</gene>
<feature type="coiled-coil region" evidence="8">
    <location>
        <begin position="295"/>
        <end position="322"/>
    </location>
</feature>
<dbReference type="PANTHER" id="PTHR47972">
    <property type="entry name" value="KINESIN-LIKE PROTEIN KLP-3"/>
    <property type="match status" value="1"/>
</dbReference>
<keyword evidence="2 7" id="KW-0493">Microtubule</keyword>
<dbReference type="PANTHER" id="PTHR47972:SF45">
    <property type="entry name" value="PROTEIN CLARET SEGREGATIONAL"/>
    <property type="match status" value="1"/>
</dbReference>
<sequence length="713" mass="79746">MPAFQAGDPDFDRIPELFLCFKLIQQNHMSRLAAPKFSSRSLIPPPVSKQNQNEPLIPENTATFSNSNDKPISDPAISATSRPKLTAVKRTKPEGPTSLNDGKLMKTASGQPSQSKPKTVTKATAKSVSRPVSAATRPVAKSKPKTATSTIPKAAPASKRAAWDYKGKIQDLEVAMATMEQKLAKQKEQESELTERVHVTSAQAEEMEREKRRYKLDLEEANDQIRKLESELRETKSNLQRLEDDHSDLKRRTESLRQELEILRTTLDARNRQLIEMEQSQLQTQTELTLKRSECETLKTEISNLQVMIADKEAKIQHLEGRARDDEILRKKLHNNIQMLKGNIRVFCRMRPPLDGEHTDMSKISLTSNGDDQRIDLTSISREGEEKAGSRQRSYAFNYDKVFGMKSENDVVYEEISQLVQSALDGYAVCIFCYGATGSGKTYTMMGPGVYHTGEGIENDDEKKKMLRRVGMIPRAAMQIFEETERLKATTGWDYDIKASFLEIYNEQIRDLLVPHSQFDSSKYEIRHDGVNTSVSDLTEVQITSLAAVQNLMTKASQRRSTAATQCNETSSRSHSVFTMKLRGKNSASGQDVCGVLNLVDLAGSERLDASGAAHDEQRLRETQFINKSLSALGDVISARASNAQHVPYRNSKLTYLLQPCLSGDSKTLMFVNISPSASSLNETICSLRFATKVGQVTVKSAGTKRKMEFNID</sequence>
<evidence type="ECO:0000256" key="7">
    <source>
        <dbReference type="RuleBase" id="RU000394"/>
    </source>
</evidence>
<keyword evidence="8" id="KW-0175">Coiled coil</keyword>
<dbReference type="Gene3D" id="3.40.850.10">
    <property type="entry name" value="Kinesin motor domain"/>
    <property type="match status" value="1"/>
</dbReference>
<dbReference type="PROSITE" id="PS00411">
    <property type="entry name" value="KINESIN_MOTOR_1"/>
    <property type="match status" value="1"/>
</dbReference>
<keyword evidence="5 6" id="KW-0505">Motor protein</keyword>
<name>A0ABQ9YED8_9EUKA</name>
<keyword evidence="3 6" id="KW-0547">Nucleotide-binding</keyword>
<feature type="compositionally biased region" description="Basic and acidic residues" evidence="9">
    <location>
        <begin position="186"/>
        <end position="198"/>
    </location>
</feature>
<evidence type="ECO:0000256" key="3">
    <source>
        <dbReference type="ARBA" id="ARBA00022741"/>
    </source>
</evidence>
<protein>
    <recommendedName>
        <fullName evidence="7">Kinesin-like protein</fullName>
    </recommendedName>
</protein>
<feature type="compositionally biased region" description="Polar residues" evidence="9">
    <location>
        <begin position="108"/>
        <end position="127"/>
    </location>
</feature>
<feature type="region of interest" description="Disordered" evidence="9">
    <location>
        <begin position="186"/>
        <end position="209"/>
    </location>
</feature>
<evidence type="ECO:0000256" key="1">
    <source>
        <dbReference type="ARBA" id="ARBA00010899"/>
    </source>
</evidence>
<feature type="binding site" evidence="6">
    <location>
        <begin position="435"/>
        <end position="442"/>
    </location>
    <ligand>
        <name>ATP</name>
        <dbReference type="ChEBI" id="CHEBI:30616"/>
    </ligand>
</feature>
<comment type="similarity">
    <text evidence="1">Belongs to the TRAFAC class myosin-kinesin ATPase superfamily. Kinesin family. KIN-14 subfamily.</text>
</comment>
<evidence type="ECO:0000313" key="11">
    <source>
        <dbReference type="EMBL" id="KAK2962127.1"/>
    </source>
</evidence>